<dbReference type="GO" id="GO:0022857">
    <property type="term" value="F:transmembrane transporter activity"/>
    <property type="evidence" value="ECO:0007669"/>
    <property type="project" value="UniProtKB-UniRule"/>
</dbReference>
<evidence type="ECO:0000256" key="4">
    <source>
        <dbReference type="ARBA" id="ARBA00022519"/>
    </source>
</evidence>
<sequence>MTSVDKLVDALTFTVERVLALALILGISLNFINVVGRYVAGFTMNGVDEVEIYILIWIAFLGAAIVTWRGEHLRMDVLLSACPVWVQKAEAVIETLVMFAVTAFVAWQSFLYVERIHSLGALSDIARIPTWIPHSAITIGFGSMALLVVLRGIKRVMGAPLPARVQEETPQ</sequence>
<evidence type="ECO:0000256" key="8">
    <source>
        <dbReference type="ARBA" id="ARBA00038436"/>
    </source>
</evidence>
<comment type="function">
    <text evidence="9">Part of the tripartite ATP-independent periplasmic (TRAP) transport system.</text>
</comment>
<evidence type="ECO:0000256" key="9">
    <source>
        <dbReference type="RuleBase" id="RU369079"/>
    </source>
</evidence>
<dbReference type="PANTHER" id="PTHR35011:SF2">
    <property type="entry name" value="2,3-DIKETO-L-GULONATE TRAP TRANSPORTER SMALL PERMEASE PROTEIN YIAM"/>
    <property type="match status" value="1"/>
</dbReference>
<evidence type="ECO:0000256" key="5">
    <source>
        <dbReference type="ARBA" id="ARBA00022692"/>
    </source>
</evidence>
<feature type="transmembrane region" description="Helical" evidence="9">
    <location>
        <begin position="18"/>
        <end position="40"/>
    </location>
</feature>
<feature type="domain" description="Tripartite ATP-independent periplasmic transporters DctQ component" evidence="10">
    <location>
        <begin position="30"/>
        <end position="151"/>
    </location>
</feature>
<evidence type="ECO:0000313" key="12">
    <source>
        <dbReference type="Proteomes" id="UP000194137"/>
    </source>
</evidence>
<keyword evidence="3" id="KW-1003">Cell membrane</keyword>
<feature type="transmembrane region" description="Helical" evidence="9">
    <location>
        <begin position="91"/>
        <end position="111"/>
    </location>
</feature>
<evidence type="ECO:0000256" key="6">
    <source>
        <dbReference type="ARBA" id="ARBA00022989"/>
    </source>
</evidence>
<dbReference type="STRING" id="1235591.CAK95_00305"/>
<evidence type="ECO:0000256" key="1">
    <source>
        <dbReference type="ARBA" id="ARBA00004429"/>
    </source>
</evidence>
<protein>
    <recommendedName>
        <fullName evidence="9">TRAP transporter small permease protein</fullName>
    </recommendedName>
</protein>
<comment type="subcellular location">
    <subcellularLocation>
        <location evidence="1 9">Cell inner membrane</location>
        <topology evidence="1 9">Multi-pass membrane protein</topology>
    </subcellularLocation>
</comment>
<feature type="transmembrane region" description="Helical" evidence="9">
    <location>
        <begin position="52"/>
        <end position="70"/>
    </location>
</feature>
<proteinExistence type="inferred from homology"/>
<dbReference type="KEGG" id="psin:CAK95_00305"/>
<evidence type="ECO:0000256" key="7">
    <source>
        <dbReference type="ARBA" id="ARBA00023136"/>
    </source>
</evidence>
<keyword evidence="2 9" id="KW-0813">Transport</keyword>
<evidence type="ECO:0000313" key="11">
    <source>
        <dbReference type="EMBL" id="ARP97687.1"/>
    </source>
</evidence>
<dbReference type="OrthoDB" id="4964541at2"/>
<dbReference type="InterPro" id="IPR055348">
    <property type="entry name" value="DctQ"/>
</dbReference>
<dbReference type="AlphaFoldDB" id="A0A1W6ZKA5"/>
<evidence type="ECO:0000256" key="3">
    <source>
        <dbReference type="ARBA" id="ARBA00022475"/>
    </source>
</evidence>
<keyword evidence="6 9" id="KW-1133">Transmembrane helix</keyword>
<accession>A0A1W6ZKA5</accession>
<evidence type="ECO:0000256" key="2">
    <source>
        <dbReference type="ARBA" id="ARBA00022448"/>
    </source>
</evidence>
<name>A0A1W6ZKA5_9HYPH</name>
<keyword evidence="4 9" id="KW-0997">Cell inner membrane</keyword>
<comment type="similarity">
    <text evidence="8 9">Belongs to the TRAP transporter small permease family.</text>
</comment>
<dbReference type="PANTHER" id="PTHR35011">
    <property type="entry name" value="2,3-DIKETO-L-GULONATE TRAP TRANSPORTER SMALL PERMEASE PROTEIN YIAM"/>
    <property type="match status" value="1"/>
</dbReference>
<keyword evidence="5 9" id="KW-0812">Transmembrane</keyword>
<reference evidence="11 12" key="1">
    <citation type="submission" date="2017-05" db="EMBL/GenBank/DDBJ databases">
        <title>Full genome sequence of Pseudorhodoplanes sinuspersici.</title>
        <authorList>
            <person name="Dastgheib S.M.M."/>
            <person name="Shavandi M."/>
            <person name="Tirandaz H."/>
        </authorList>
    </citation>
    <scope>NUCLEOTIDE SEQUENCE [LARGE SCALE GENOMIC DNA]</scope>
    <source>
        <strain evidence="11 12">RIPI110</strain>
    </source>
</reference>
<dbReference type="GO" id="GO:0015740">
    <property type="term" value="P:C4-dicarboxylate transport"/>
    <property type="evidence" value="ECO:0007669"/>
    <property type="project" value="TreeGrafter"/>
</dbReference>
<dbReference type="RefSeq" id="WP_086086007.1">
    <property type="nucleotide sequence ID" value="NZ_CP021112.1"/>
</dbReference>
<dbReference type="GO" id="GO:0005886">
    <property type="term" value="C:plasma membrane"/>
    <property type="evidence" value="ECO:0007669"/>
    <property type="project" value="UniProtKB-SubCell"/>
</dbReference>
<comment type="subunit">
    <text evidence="9">The complex comprises the extracytoplasmic solute receptor protein and the two transmembrane proteins.</text>
</comment>
<gene>
    <name evidence="11" type="ORF">CAK95_00305</name>
</gene>
<feature type="transmembrane region" description="Helical" evidence="9">
    <location>
        <begin position="131"/>
        <end position="150"/>
    </location>
</feature>
<keyword evidence="7 9" id="KW-0472">Membrane</keyword>
<organism evidence="11 12">
    <name type="scientific">Pseudorhodoplanes sinuspersici</name>
    <dbReference type="NCBI Taxonomy" id="1235591"/>
    <lineage>
        <taxon>Bacteria</taxon>
        <taxon>Pseudomonadati</taxon>
        <taxon>Pseudomonadota</taxon>
        <taxon>Alphaproteobacteria</taxon>
        <taxon>Hyphomicrobiales</taxon>
        <taxon>Pseudorhodoplanes</taxon>
    </lineage>
</organism>
<dbReference type="Pfam" id="PF04290">
    <property type="entry name" value="DctQ"/>
    <property type="match status" value="1"/>
</dbReference>
<keyword evidence="12" id="KW-1185">Reference proteome</keyword>
<dbReference type="InterPro" id="IPR007387">
    <property type="entry name" value="TRAP_DctQ"/>
</dbReference>
<evidence type="ECO:0000259" key="10">
    <source>
        <dbReference type="Pfam" id="PF04290"/>
    </source>
</evidence>
<dbReference type="Proteomes" id="UP000194137">
    <property type="component" value="Chromosome"/>
</dbReference>
<dbReference type="EMBL" id="CP021112">
    <property type="protein sequence ID" value="ARP97687.1"/>
    <property type="molecule type" value="Genomic_DNA"/>
</dbReference>